<dbReference type="AlphaFoldDB" id="A0A914PKF2"/>
<accession>A0A914PKF2</accession>
<organism evidence="1 2">
    <name type="scientific">Panagrolaimus davidi</name>
    <dbReference type="NCBI Taxonomy" id="227884"/>
    <lineage>
        <taxon>Eukaryota</taxon>
        <taxon>Metazoa</taxon>
        <taxon>Ecdysozoa</taxon>
        <taxon>Nematoda</taxon>
        <taxon>Chromadorea</taxon>
        <taxon>Rhabditida</taxon>
        <taxon>Tylenchina</taxon>
        <taxon>Panagrolaimomorpha</taxon>
        <taxon>Panagrolaimoidea</taxon>
        <taxon>Panagrolaimidae</taxon>
        <taxon>Panagrolaimus</taxon>
    </lineage>
</organism>
<proteinExistence type="predicted"/>
<dbReference type="Proteomes" id="UP000887578">
    <property type="component" value="Unplaced"/>
</dbReference>
<dbReference type="WBParaSite" id="PDA_v2.g15235.t1">
    <property type="protein sequence ID" value="PDA_v2.g15235.t1"/>
    <property type="gene ID" value="PDA_v2.g15235"/>
</dbReference>
<keyword evidence="1" id="KW-1185">Reference proteome</keyword>
<name>A0A914PKF2_9BILA</name>
<evidence type="ECO:0000313" key="2">
    <source>
        <dbReference type="WBParaSite" id="PDA_v2.g15235.t1"/>
    </source>
</evidence>
<evidence type="ECO:0000313" key="1">
    <source>
        <dbReference type="Proteomes" id="UP000887578"/>
    </source>
</evidence>
<reference evidence="2" key="1">
    <citation type="submission" date="2022-11" db="UniProtKB">
        <authorList>
            <consortium name="WormBaseParasite"/>
        </authorList>
    </citation>
    <scope>IDENTIFICATION</scope>
</reference>
<sequence>MEYLNLKISPPIPQEFSLPKPIMKYISEKPQIPIAYYKLAKSCKYFYYKNHIIVSHFAKTHDYIWEVLAFDADWTGFDAPSVDLENFPCKIWILNFLTCYEEVDIKELIPKVYRCDVNSLHLEEQKISFKDFLFLSGSVKDIEFKRVQISYNDGSMVLLETILNSLKNVISFD</sequence>
<protein>
    <submittedName>
        <fullName evidence="2">Uncharacterized protein</fullName>
    </submittedName>
</protein>